<dbReference type="AlphaFoldDB" id="A0A1T3I6V7"/>
<evidence type="ECO:0000313" key="4">
    <source>
        <dbReference type="Proteomes" id="UP000188947"/>
    </source>
</evidence>
<keyword evidence="2" id="KW-0812">Transmembrane</keyword>
<protein>
    <recommendedName>
        <fullName evidence="5">CCDC81-like prokaryotic HU domain-containing protein</fullName>
    </recommendedName>
</protein>
<keyword evidence="2" id="KW-0472">Membrane</keyword>
<gene>
    <name evidence="3" type="ORF">BMF97_16275</name>
</gene>
<evidence type="ECO:0000256" key="2">
    <source>
        <dbReference type="SAM" id="Phobius"/>
    </source>
</evidence>
<feature type="compositionally biased region" description="Basic and acidic residues" evidence="1">
    <location>
        <begin position="210"/>
        <end position="226"/>
    </location>
</feature>
<dbReference type="OrthoDB" id="653949at2"/>
<evidence type="ECO:0008006" key="5">
    <source>
        <dbReference type="Google" id="ProtNLM"/>
    </source>
</evidence>
<reference evidence="3 4" key="1">
    <citation type="submission" date="2016-11" db="EMBL/GenBank/DDBJ databases">
        <title>Genome sequence and comparative genomic analysis of clinical strain Elizabethkingia meningoseptica 61421 PRCM.</title>
        <authorList>
            <person name="Wang M."/>
            <person name="Hu S."/>
            <person name="Cao L."/>
            <person name="Jiang T."/>
            <person name="Zhou Y."/>
            <person name="Ming D."/>
        </authorList>
    </citation>
    <scope>NUCLEOTIDE SEQUENCE [LARGE SCALE GENOMIC DNA]</scope>
    <source>
        <strain evidence="3 4">61421 PRCM</strain>
    </source>
</reference>
<dbReference type="Proteomes" id="UP000188947">
    <property type="component" value="Unassembled WGS sequence"/>
</dbReference>
<organism evidence="3 4">
    <name type="scientific">Elizabethkingia meningoseptica</name>
    <name type="common">Chryseobacterium meningosepticum</name>
    <dbReference type="NCBI Taxonomy" id="238"/>
    <lineage>
        <taxon>Bacteria</taxon>
        <taxon>Pseudomonadati</taxon>
        <taxon>Bacteroidota</taxon>
        <taxon>Flavobacteriia</taxon>
        <taxon>Flavobacteriales</taxon>
        <taxon>Weeksellaceae</taxon>
        <taxon>Elizabethkingia</taxon>
    </lineage>
</organism>
<accession>A0A1T3I6V7</accession>
<sequence length="237" mass="27266">MMNIAQQIIQDLQSRKKVELSGLGTLHLITKHAEVDEANDKILPPKQEIEFVADKKAVENNYTAYAQEWVRELLTKEQIEVEGLGKWINNAGKIIFFPQEKILNNSFYGLEEISLPKVSKIQPVQELKKQSNNSDDYKANKSWIWICIGIVLVGAVAYLGITRQEEIFGKKSFEKNQPPKVIVPTKEELLKKKQLEAAKMKLDSIKADSIKQDSINKRTHRGSKDKTWRKRKKQQSH</sequence>
<dbReference type="STRING" id="238.BBD35_06360"/>
<feature type="compositionally biased region" description="Basic residues" evidence="1">
    <location>
        <begin position="227"/>
        <end position="237"/>
    </location>
</feature>
<dbReference type="eggNOG" id="ENOG5032VP6">
    <property type="taxonomic scope" value="Bacteria"/>
</dbReference>
<feature type="transmembrane region" description="Helical" evidence="2">
    <location>
        <begin position="142"/>
        <end position="161"/>
    </location>
</feature>
<comment type="caution">
    <text evidence="3">The sequence shown here is derived from an EMBL/GenBank/DDBJ whole genome shotgun (WGS) entry which is preliminary data.</text>
</comment>
<dbReference type="EMBL" id="MPOG01000019">
    <property type="protein sequence ID" value="OOH93038.1"/>
    <property type="molecule type" value="Genomic_DNA"/>
</dbReference>
<evidence type="ECO:0000313" key="3">
    <source>
        <dbReference type="EMBL" id="OOH93038.1"/>
    </source>
</evidence>
<dbReference type="RefSeq" id="WP_070905182.1">
    <property type="nucleotide sequence ID" value="NZ_CP016378.1"/>
</dbReference>
<proteinExistence type="predicted"/>
<keyword evidence="2" id="KW-1133">Transmembrane helix</keyword>
<evidence type="ECO:0000256" key="1">
    <source>
        <dbReference type="SAM" id="MobiDB-lite"/>
    </source>
</evidence>
<keyword evidence="4" id="KW-1185">Reference proteome</keyword>
<feature type="region of interest" description="Disordered" evidence="1">
    <location>
        <begin position="210"/>
        <end position="237"/>
    </location>
</feature>
<name>A0A1T3I6V7_ELIME</name>